<feature type="transmembrane region" description="Helical" evidence="6">
    <location>
        <begin position="89"/>
        <end position="107"/>
    </location>
</feature>
<comment type="caution">
    <text evidence="7">The sequence shown here is derived from an EMBL/GenBank/DDBJ whole genome shotgun (WGS) entry which is preliminary data.</text>
</comment>
<keyword evidence="3 6" id="KW-0812">Transmembrane</keyword>
<dbReference type="Proteomes" id="UP000574390">
    <property type="component" value="Unassembled WGS sequence"/>
</dbReference>
<evidence type="ECO:0000313" key="8">
    <source>
        <dbReference type="Proteomes" id="UP000574390"/>
    </source>
</evidence>
<accession>A0A7J6T6J1</accession>
<proteinExistence type="predicted"/>
<dbReference type="PANTHER" id="PTHR12791">
    <property type="entry name" value="GOLGI SNARE BET1-RELATED"/>
    <property type="match status" value="1"/>
</dbReference>
<evidence type="ECO:0000256" key="3">
    <source>
        <dbReference type="ARBA" id="ARBA00022692"/>
    </source>
</evidence>
<feature type="non-terminal residue" evidence="7">
    <location>
        <position position="109"/>
    </location>
</feature>
<name>A0A7J6T6J1_PEROL</name>
<reference evidence="7 8" key="1">
    <citation type="submission" date="2020-04" db="EMBL/GenBank/DDBJ databases">
        <title>Perkinsus olseni comparative genomics.</title>
        <authorList>
            <person name="Bogema D.R."/>
        </authorList>
    </citation>
    <scope>NUCLEOTIDE SEQUENCE [LARGE SCALE GENOMIC DNA]</scope>
    <source>
        <strain evidence="7">ATCC PRA-205</strain>
    </source>
</reference>
<dbReference type="AlphaFoldDB" id="A0A7J6T6J1"/>
<evidence type="ECO:0000256" key="4">
    <source>
        <dbReference type="ARBA" id="ARBA00022989"/>
    </source>
</evidence>
<dbReference type="GO" id="GO:0016020">
    <property type="term" value="C:membrane"/>
    <property type="evidence" value="ECO:0007669"/>
    <property type="project" value="UniProtKB-SubCell"/>
</dbReference>
<protein>
    <recommendedName>
        <fullName evidence="9">t-SNARE coiled-coil homology domain-containing protein</fullName>
    </recommendedName>
</protein>
<evidence type="ECO:0000256" key="2">
    <source>
        <dbReference type="ARBA" id="ARBA00022448"/>
    </source>
</evidence>
<evidence type="ECO:0000256" key="5">
    <source>
        <dbReference type="ARBA" id="ARBA00023136"/>
    </source>
</evidence>
<gene>
    <name evidence="7" type="ORF">FOZ62_024319</name>
</gene>
<organism evidence="7 8">
    <name type="scientific">Perkinsus olseni</name>
    <name type="common">Perkinsus atlanticus</name>
    <dbReference type="NCBI Taxonomy" id="32597"/>
    <lineage>
        <taxon>Eukaryota</taxon>
        <taxon>Sar</taxon>
        <taxon>Alveolata</taxon>
        <taxon>Perkinsozoa</taxon>
        <taxon>Perkinsea</taxon>
        <taxon>Perkinsida</taxon>
        <taxon>Perkinsidae</taxon>
        <taxon>Perkinsus</taxon>
    </lineage>
</organism>
<keyword evidence="2" id="KW-0813">Transport</keyword>
<evidence type="ECO:0000256" key="1">
    <source>
        <dbReference type="ARBA" id="ARBA00004167"/>
    </source>
</evidence>
<dbReference type="SUPFAM" id="SSF58038">
    <property type="entry name" value="SNARE fusion complex"/>
    <property type="match status" value="1"/>
</dbReference>
<dbReference type="EMBL" id="JABANM010009479">
    <property type="protein sequence ID" value="KAF4740869.1"/>
    <property type="molecule type" value="Genomic_DNA"/>
</dbReference>
<keyword evidence="4 6" id="KW-1133">Transmembrane helix</keyword>
<evidence type="ECO:0008006" key="9">
    <source>
        <dbReference type="Google" id="ProtNLM"/>
    </source>
</evidence>
<evidence type="ECO:0000313" key="7">
    <source>
        <dbReference type="EMBL" id="KAF4740869.1"/>
    </source>
</evidence>
<sequence length="109" mass="12282">FEVDQRAALFGNRYSGSREMQPRGGASAQVLEQQNDEYLDELDAPSREARESNNILSGMGGQFDKAGNMLKGTMAKLQNMVDSGSGRSMIYLALFVVAMFMFMYLFYRR</sequence>
<evidence type="ECO:0000256" key="6">
    <source>
        <dbReference type="SAM" id="Phobius"/>
    </source>
</evidence>
<comment type="subcellular location">
    <subcellularLocation>
        <location evidence="1">Membrane</location>
        <topology evidence="1">Single-pass membrane protein</topology>
    </subcellularLocation>
</comment>
<keyword evidence="5 6" id="KW-0472">Membrane</keyword>